<name>J9GJD8_9ZZZZ</name>
<protein>
    <submittedName>
        <fullName evidence="1">Uncharacterized protein</fullName>
    </submittedName>
</protein>
<accession>J9GJD8</accession>
<reference evidence="1" key="1">
    <citation type="journal article" date="2012" name="PLoS ONE">
        <title>Gene sets for utilization of primary and secondary nutrition supplies in the distal gut of endangered iberian lynx.</title>
        <authorList>
            <person name="Alcaide M."/>
            <person name="Messina E."/>
            <person name="Richter M."/>
            <person name="Bargiela R."/>
            <person name="Peplies J."/>
            <person name="Huws S.A."/>
            <person name="Newbold C.J."/>
            <person name="Golyshin P.N."/>
            <person name="Simon M.A."/>
            <person name="Lopez G."/>
            <person name="Yakimov M.M."/>
            <person name="Ferrer M."/>
        </authorList>
    </citation>
    <scope>NUCLEOTIDE SEQUENCE</scope>
</reference>
<evidence type="ECO:0000313" key="1">
    <source>
        <dbReference type="EMBL" id="EJX02123.1"/>
    </source>
</evidence>
<dbReference type="EMBL" id="AMCI01002677">
    <property type="protein sequence ID" value="EJX02123.1"/>
    <property type="molecule type" value="Genomic_DNA"/>
</dbReference>
<sequence>MKYDSIIDDNNETEVNYKFTKLPAGSLGCCTTEATVYSSNE</sequence>
<organism evidence="1">
    <name type="scientific">gut metagenome</name>
    <dbReference type="NCBI Taxonomy" id="749906"/>
    <lineage>
        <taxon>unclassified sequences</taxon>
        <taxon>metagenomes</taxon>
        <taxon>organismal metagenomes</taxon>
    </lineage>
</organism>
<proteinExistence type="predicted"/>
<dbReference type="AlphaFoldDB" id="J9GJD8"/>
<gene>
    <name evidence="1" type="ORF">EVA_09773</name>
</gene>
<comment type="caution">
    <text evidence="1">The sequence shown here is derived from an EMBL/GenBank/DDBJ whole genome shotgun (WGS) entry which is preliminary data.</text>
</comment>